<evidence type="ECO:0000256" key="1">
    <source>
        <dbReference type="ARBA" id="ARBA00023125"/>
    </source>
</evidence>
<dbReference type="Pfam" id="PF17920">
    <property type="entry name" value="TetR_C_16"/>
    <property type="match status" value="1"/>
</dbReference>
<keyword evidence="1 2" id="KW-0238">DNA-binding</keyword>
<dbReference type="Proteomes" id="UP000198891">
    <property type="component" value="Unassembled WGS sequence"/>
</dbReference>
<sequence>MPRRSAALTRTRILEAATTTFKAQGFARTSVREIAAAAEADPALVIRHFGSKELLFLEAMRAGIGPRTVADVPLPQLGRRFVAELLDGDVDTRGVFLALLRGSDTTEIGRRLRSVHEEEFVTPLRTRMTGPDAELRARLAAALVGGLLYSLWVVGDEDLLAADHAQIVERYGALLQELLTPTEPTSRRR</sequence>
<dbReference type="Pfam" id="PF00440">
    <property type="entry name" value="TetR_N"/>
    <property type="match status" value="1"/>
</dbReference>
<dbReference type="InterPro" id="IPR009057">
    <property type="entry name" value="Homeodomain-like_sf"/>
</dbReference>
<dbReference type="STRING" id="381665.SAMN05216554_4289"/>
<protein>
    <submittedName>
        <fullName evidence="4">Transcriptional regulator, TetR family</fullName>
    </submittedName>
</protein>
<gene>
    <name evidence="4" type="ORF">SAMN05216554_4289</name>
</gene>
<dbReference type="PRINTS" id="PR00455">
    <property type="entry name" value="HTHTETR"/>
</dbReference>
<dbReference type="Gene3D" id="1.10.357.10">
    <property type="entry name" value="Tetracycline Repressor, domain 2"/>
    <property type="match status" value="1"/>
</dbReference>
<evidence type="ECO:0000313" key="4">
    <source>
        <dbReference type="EMBL" id="SDZ50664.1"/>
    </source>
</evidence>
<evidence type="ECO:0000313" key="5">
    <source>
        <dbReference type="Proteomes" id="UP000198891"/>
    </source>
</evidence>
<proteinExistence type="predicted"/>
<keyword evidence="5" id="KW-1185">Reference proteome</keyword>
<dbReference type="PROSITE" id="PS50977">
    <property type="entry name" value="HTH_TETR_2"/>
    <property type="match status" value="1"/>
</dbReference>
<name>A0A1H3TK92_9MICO</name>
<dbReference type="InterPro" id="IPR001647">
    <property type="entry name" value="HTH_TetR"/>
</dbReference>
<dbReference type="RefSeq" id="WP_092557677.1">
    <property type="nucleotide sequence ID" value="NZ_FNPZ01000006.1"/>
</dbReference>
<dbReference type="AlphaFoldDB" id="A0A1H3TK92"/>
<organism evidence="4 5">
    <name type="scientific">Herbiconiux ginsengi</name>
    <dbReference type="NCBI Taxonomy" id="381665"/>
    <lineage>
        <taxon>Bacteria</taxon>
        <taxon>Bacillati</taxon>
        <taxon>Actinomycetota</taxon>
        <taxon>Actinomycetes</taxon>
        <taxon>Micrococcales</taxon>
        <taxon>Microbacteriaceae</taxon>
        <taxon>Herbiconiux</taxon>
    </lineage>
</organism>
<dbReference type="EMBL" id="FNPZ01000006">
    <property type="protein sequence ID" value="SDZ50664.1"/>
    <property type="molecule type" value="Genomic_DNA"/>
</dbReference>
<feature type="DNA-binding region" description="H-T-H motif" evidence="2">
    <location>
        <begin position="30"/>
        <end position="49"/>
    </location>
</feature>
<accession>A0A1H3TK92</accession>
<evidence type="ECO:0000259" key="3">
    <source>
        <dbReference type="PROSITE" id="PS50977"/>
    </source>
</evidence>
<dbReference type="SUPFAM" id="SSF46689">
    <property type="entry name" value="Homeodomain-like"/>
    <property type="match status" value="1"/>
</dbReference>
<dbReference type="GO" id="GO:0003700">
    <property type="term" value="F:DNA-binding transcription factor activity"/>
    <property type="evidence" value="ECO:0007669"/>
    <property type="project" value="TreeGrafter"/>
</dbReference>
<dbReference type="InterPro" id="IPR036271">
    <property type="entry name" value="Tet_transcr_reg_TetR-rel_C_sf"/>
</dbReference>
<reference evidence="4 5" key="1">
    <citation type="submission" date="2016-10" db="EMBL/GenBank/DDBJ databases">
        <authorList>
            <person name="de Groot N.N."/>
        </authorList>
    </citation>
    <scope>NUCLEOTIDE SEQUENCE [LARGE SCALE GENOMIC DNA]</scope>
    <source>
        <strain evidence="4 5">CGMCC 4.3491</strain>
    </source>
</reference>
<dbReference type="GO" id="GO:0000976">
    <property type="term" value="F:transcription cis-regulatory region binding"/>
    <property type="evidence" value="ECO:0007669"/>
    <property type="project" value="TreeGrafter"/>
</dbReference>
<dbReference type="SUPFAM" id="SSF48498">
    <property type="entry name" value="Tetracyclin repressor-like, C-terminal domain"/>
    <property type="match status" value="1"/>
</dbReference>
<dbReference type="OrthoDB" id="4726108at2"/>
<evidence type="ECO:0000256" key="2">
    <source>
        <dbReference type="PROSITE-ProRule" id="PRU00335"/>
    </source>
</evidence>
<feature type="domain" description="HTH tetR-type" evidence="3">
    <location>
        <begin position="7"/>
        <end position="67"/>
    </location>
</feature>
<dbReference type="PANTHER" id="PTHR30055:SF235">
    <property type="entry name" value="TRANSCRIPTIONAL REGULATORY PROTEIN"/>
    <property type="match status" value="1"/>
</dbReference>
<dbReference type="InterPro" id="IPR041678">
    <property type="entry name" value="TetR_C_16"/>
</dbReference>
<dbReference type="InterPro" id="IPR050109">
    <property type="entry name" value="HTH-type_TetR-like_transc_reg"/>
</dbReference>
<dbReference type="PANTHER" id="PTHR30055">
    <property type="entry name" value="HTH-TYPE TRANSCRIPTIONAL REGULATOR RUTR"/>
    <property type="match status" value="1"/>
</dbReference>